<reference evidence="2 7" key="1">
    <citation type="submission" date="2017-06" db="EMBL/GenBank/DDBJ databases">
        <title>A platform for efficient transgenesis in Macrostomum lignano, a flatworm model organism for stem cell research.</title>
        <authorList>
            <person name="Berezikov E."/>
        </authorList>
    </citation>
    <scope>NUCLEOTIDE SEQUENCE [LARGE SCALE GENOMIC DNA]</scope>
    <source>
        <strain evidence="2">DV1</strain>
        <tissue evidence="2">Whole organism</tissue>
    </source>
</reference>
<accession>A0A267DNC5</accession>
<evidence type="ECO:0000313" key="7">
    <source>
        <dbReference type="Proteomes" id="UP000215902"/>
    </source>
</evidence>
<feature type="compositionally biased region" description="Polar residues" evidence="1">
    <location>
        <begin position="41"/>
        <end position="55"/>
    </location>
</feature>
<dbReference type="EMBL" id="NIVC01002123">
    <property type="protein sequence ID" value="PAA60691.1"/>
    <property type="molecule type" value="Genomic_DNA"/>
</dbReference>
<dbReference type="EMBL" id="NIVC01002778">
    <property type="protein sequence ID" value="PAA55261.1"/>
    <property type="molecule type" value="Genomic_DNA"/>
</dbReference>
<evidence type="ECO:0000313" key="6">
    <source>
        <dbReference type="EMBL" id="PAA86526.1"/>
    </source>
</evidence>
<dbReference type="EMBL" id="NIVC01000275">
    <property type="protein sequence ID" value="PAA86526.1"/>
    <property type="molecule type" value="Genomic_DNA"/>
</dbReference>
<comment type="caution">
    <text evidence="2">The sequence shown here is derived from an EMBL/GenBank/DDBJ whole genome shotgun (WGS) entry which is preliminary data.</text>
</comment>
<name>A0A267DNC5_9PLAT</name>
<dbReference type="AlphaFoldDB" id="A0A267DNC5"/>
<feature type="region of interest" description="Disordered" evidence="1">
    <location>
        <begin position="41"/>
        <end position="77"/>
    </location>
</feature>
<evidence type="ECO:0000313" key="4">
    <source>
        <dbReference type="EMBL" id="PAA55261.1"/>
    </source>
</evidence>
<dbReference type="EMBL" id="NIVC01003263">
    <property type="protein sequence ID" value="PAA52319.1"/>
    <property type="molecule type" value="Genomic_DNA"/>
</dbReference>
<keyword evidence="7" id="KW-1185">Reference proteome</keyword>
<gene>
    <name evidence="5" type="ORF">BOX15_Mlig008349g1</name>
    <name evidence="6" type="ORF">BOX15_Mlig008349g2</name>
    <name evidence="4" type="ORF">BOX15_Mlig008349g3</name>
    <name evidence="3" type="ORF">BOX15_Mlig008349g4</name>
    <name evidence="2" type="ORF">BOX15_Mlig008349g5</name>
</gene>
<evidence type="ECO:0000313" key="5">
    <source>
        <dbReference type="EMBL" id="PAA60691.1"/>
    </source>
</evidence>
<evidence type="ECO:0000313" key="2">
    <source>
        <dbReference type="EMBL" id="PAA50052.1"/>
    </source>
</evidence>
<organism evidence="2 7">
    <name type="scientific">Macrostomum lignano</name>
    <dbReference type="NCBI Taxonomy" id="282301"/>
    <lineage>
        <taxon>Eukaryota</taxon>
        <taxon>Metazoa</taxon>
        <taxon>Spiralia</taxon>
        <taxon>Lophotrochozoa</taxon>
        <taxon>Platyhelminthes</taxon>
        <taxon>Rhabditophora</taxon>
        <taxon>Macrostomorpha</taxon>
        <taxon>Macrostomida</taxon>
        <taxon>Macrostomidae</taxon>
        <taxon>Macrostomum</taxon>
    </lineage>
</organism>
<evidence type="ECO:0000256" key="1">
    <source>
        <dbReference type="SAM" id="MobiDB-lite"/>
    </source>
</evidence>
<dbReference type="EMBL" id="NIVC01003727">
    <property type="protein sequence ID" value="PAA50052.1"/>
    <property type="molecule type" value="Genomic_DNA"/>
</dbReference>
<sequence>MESQSGSYEAAADAVEMPASGQSAVDLRALPGFSFVHRQSTVEPTLQDGSDQILSPRTAAKKRPVPPGSQVFQASMSKSRWRYNGQYYSRIESTSEQSGSQEDPAS</sequence>
<protein>
    <submittedName>
        <fullName evidence="2">Uncharacterized protein</fullName>
    </submittedName>
</protein>
<dbReference type="Proteomes" id="UP000215902">
    <property type="component" value="Unassembled WGS sequence"/>
</dbReference>
<evidence type="ECO:0000313" key="3">
    <source>
        <dbReference type="EMBL" id="PAA52319.1"/>
    </source>
</evidence>
<proteinExistence type="predicted"/>